<organism evidence="2 3">
    <name type="scientific">candidate division WOR-3 bacterium</name>
    <dbReference type="NCBI Taxonomy" id="2052148"/>
    <lineage>
        <taxon>Bacteria</taxon>
        <taxon>Bacteria division WOR-3</taxon>
    </lineage>
</organism>
<feature type="region of interest" description="Disordered" evidence="1">
    <location>
        <begin position="33"/>
        <end position="62"/>
    </location>
</feature>
<proteinExistence type="predicted"/>
<dbReference type="Proteomes" id="UP000779900">
    <property type="component" value="Unassembled WGS sequence"/>
</dbReference>
<reference evidence="2" key="1">
    <citation type="submission" date="2019-03" db="EMBL/GenBank/DDBJ databases">
        <title>Lake Tanganyika Metagenome-Assembled Genomes (MAGs).</title>
        <authorList>
            <person name="Tran P."/>
        </authorList>
    </citation>
    <scope>NUCLEOTIDE SEQUENCE</scope>
    <source>
        <strain evidence="2">K_DeepCast_150m_m2_040</strain>
    </source>
</reference>
<sequence length="62" mass="6841">MKRNRGSGALSAHLPKHLLHHLLLDRTGNRSIITPTKGGNMPCMKRGVKKAAKKTAKKKTKK</sequence>
<evidence type="ECO:0000256" key="1">
    <source>
        <dbReference type="SAM" id="MobiDB-lite"/>
    </source>
</evidence>
<dbReference type="AlphaFoldDB" id="A0A937XES4"/>
<accession>A0A937XES4</accession>
<name>A0A937XES4_UNCW3</name>
<evidence type="ECO:0000313" key="2">
    <source>
        <dbReference type="EMBL" id="MBM3330751.1"/>
    </source>
</evidence>
<gene>
    <name evidence="2" type="ORF">FJY68_02730</name>
</gene>
<dbReference type="EMBL" id="VGIR01000010">
    <property type="protein sequence ID" value="MBM3330751.1"/>
    <property type="molecule type" value="Genomic_DNA"/>
</dbReference>
<comment type="caution">
    <text evidence="2">The sequence shown here is derived from an EMBL/GenBank/DDBJ whole genome shotgun (WGS) entry which is preliminary data.</text>
</comment>
<evidence type="ECO:0000313" key="3">
    <source>
        <dbReference type="Proteomes" id="UP000779900"/>
    </source>
</evidence>
<feature type="compositionally biased region" description="Basic residues" evidence="1">
    <location>
        <begin position="46"/>
        <end position="62"/>
    </location>
</feature>
<protein>
    <submittedName>
        <fullName evidence="2">Uncharacterized protein</fullName>
    </submittedName>
</protein>